<evidence type="ECO:0000256" key="2">
    <source>
        <dbReference type="ARBA" id="ARBA00004924"/>
    </source>
</evidence>
<keyword evidence="5" id="KW-0285">Flavoprotein</keyword>
<dbReference type="SUPFAM" id="SSF51905">
    <property type="entry name" value="FAD/NAD(P)-binding domain"/>
    <property type="match status" value="1"/>
</dbReference>
<sequence>MAPSAISTPTDELSSFHSNGVSSLNGQLSNMHLNGHAPLSTSPSETLDLLCIGFGPASLAIAIALHDTLPKTSPSPSVLFLEKQPQFAWHAGMQLPGAKMQISFLKDLATPRDPRSKFTFINYLFSQGRLNQFINLSTFLPSRAEYEDYLCWCAGHFEREGKVAYGMDVCGVKVGTTNAEGRATSWEVTARSTSSGELVTRRAKHVVVAVGGRPVIPQIMQGLKHVAHSSQFANTITRIEEAVKDSIRPLRFAVVGSGQSAAEIFNDLWERFPDSNVRLIIKGASLRPSDDSPFVNEIFDPDRVDGIYSQDPTLRASALALDRGTNYGVVRLTLLEHLYEKLYMQRLRSSNPSQWRANILTNRQVLSASQSKDSSVKLRLGEVQQNAAGVQESGEEEELEVDYVFTATGYKRNAHEEILSELTKLLPSDSNSKFGVKRDYSVVFDGTKVDESAGVWLQGCNEGTHGLSDTLLSILAIRGGELVNSIFGNRSGSESEATSIGSSSPP</sequence>
<keyword evidence="8" id="KW-0560">Oxidoreductase</keyword>
<evidence type="ECO:0000256" key="7">
    <source>
        <dbReference type="ARBA" id="ARBA00022857"/>
    </source>
</evidence>
<accession>A0A1L7XE25</accession>
<comment type="catalytic activity">
    <reaction evidence="10">
        <text>L-ornithine + NADH + O2 = N(5)-hydroxy-L-ornithine + NAD(+) + H2O</text>
        <dbReference type="Rhea" id="RHEA:41512"/>
        <dbReference type="ChEBI" id="CHEBI:15377"/>
        <dbReference type="ChEBI" id="CHEBI:15379"/>
        <dbReference type="ChEBI" id="CHEBI:46911"/>
        <dbReference type="ChEBI" id="CHEBI:57540"/>
        <dbReference type="ChEBI" id="CHEBI:57945"/>
        <dbReference type="ChEBI" id="CHEBI:78275"/>
        <dbReference type="EC" id="1.14.13.196"/>
    </reaction>
</comment>
<comment type="pathway">
    <text evidence="2">Siderophore biosynthesis.</text>
</comment>
<evidence type="ECO:0000256" key="9">
    <source>
        <dbReference type="ARBA" id="ARBA00047598"/>
    </source>
</evidence>
<dbReference type="GO" id="GO:0006879">
    <property type="term" value="P:intracellular iron ion homeostasis"/>
    <property type="evidence" value="ECO:0007669"/>
    <property type="project" value="TreeGrafter"/>
</dbReference>
<organism evidence="11 12">
    <name type="scientific">Phialocephala subalpina</name>
    <dbReference type="NCBI Taxonomy" id="576137"/>
    <lineage>
        <taxon>Eukaryota</taxon>
        <taxon>Fungi</taxon>
        <taxon>Dikarya</taxon>
        <taxon>Ascomycota</taxon>
        <taxon>Pezizomycotina</taxon>
        <taxon>Leotiomycetes</taxon>
        <taxon>Helotiales</taxon>
        <taxon>Mollisiaceae</taxon>
        <taxon>Phialocephala</taxon>
        <taxon>Phialocephala fortinii species complex</taxon>
    </lineage>
</organism>
<keyword evidence="6" id="KW-0274">FAD</keyword>
<evidence type="ECO:0000313" key="12">
    <source>
        <dbReference type="Proteomes" id="UP000184330"/>
    </source>
</evidence>
<dbReference type="OrthoDB" id="3519933at2759"/>
<keyword evidence="7" id="KW-0521">NADP</keyword>
<evidence type="ECO:0000256" key="10">
    <source>
        <dbReference type="ARBA" id="ARBA00049248"/>
    </source>
</evidence>
<dbReference type="EMBL" id="FJOG01000023">
    <property type="protein sequence ID" value="CZR63263.1"/>
    <property type="molecule type" value="Genomic_DNA"/>
</dbReference>
<reference evidence="11 12" key="1">
    <citation type="submission" date="2016-03" db="EMBL/GenBank/DDBJ databases">
        <authorList>
            <person name="Ploux O."/>
        </authorList>
    </citation>
    <scope>NUCLEOTIDE SEQUENCE [LARGE SCALE GENOMIC DNA]</scope>
    <source>
        <strain evidence="11 12">UAMH 11012</strain>
    </source>
</reference>
<evidence type="ECO:0000256" key="4">
    <source>
        <dbReference type="ARBA" id="ARBA00012881"/>
    </source>
</evidence>
<comment type="similarity">
    <text evidence="3">Belongs to the lysine N(6)-hydroxylase/L-ornithine N(5)-oxygenase family.</text>
</comment>
<dbReference type="EC" id="1.14.13.196" evidence="4"/>
<dbReference type="PRINTS" id="PR00368">
    <property type="entry name" value="FADPNR"/>
</dbReference>
<dbReference type="PANTHER" id="PTHR42802:SF1">
    <property type="entry name" value="L-ORNITHINE N(5)-MONOOXYGENASE"/>
    <property type="match status" value="1"/>
</dbReference>
<comment type="catalytic activity">
    <reaction evidence="9">
        <text>L-ornithine + NADPH + O2 = N(5)-hydroxy-L-ornithine + NADP(+) + H2O</text>
        <dbReference type="Rhea" id="RHEA:41508"/>
        <dbReference type="ChEBI" id="CHEBI:15377"/>
        <dbReference type="ChEBI" id="CHEBI:15379"/>
        <dbReference type="ChEBI" id="CHEBI:46911"/>
        <dbReference type="ChEBI" id="CHEBI:57783"/>
        <dbReference type="ChEBI" id="CHEBI:58349"/>
        <dbReference type="ChEBI" id="CHEBI:78275"/>
        <dbReference type="EC" id="1.14.13.196"/>
    </reaction>
</comment>
<evidence type="ECO:0000256" key="6">
    <source>
        <dbReference type="ARBA" id="ARBA00022827"/>
    </source>
</evidence>
<evidence type="ECO:0000256" key="3">
    <source>
        <dbReference type="ARBA" id="ARBA00007588"/>
    </source>
</evidence>
<dbReference type="GO" id="GO:0016491">
    <property type="term" value="F:oxidoreductase activity"/>
    <property type="evidence" value="ECO:0007669"/>
    <property type="project" value="UniProtKB-KW"/>
</dbReference>
<proteinExistence type="inferred from homology"/>
<evidence type="ECO:0000256" key="5">
    <source>
        <dbReference type="ARBA" id="ARBA00022630"/>
    </source>
</evidence>
<name>A0A1L7XE25_9HELO</name>
<keyword evidence="12" id="KW-1185">Reference proteome</keyword>
<protein>
    <recommendedName>
        <fullName evidence="4">L-ornithine N(5)-monooxygenase [NAD(P)H]</fullName>
        <ecNumber evidence="4">1.14.13.196</ecNumber>
    </recommendedName>
</protein>
<dbReference type="Gene3D" id="3.50.50.60">
    <property type="entry name" value="FAD/NAD(P)-binding domain"/>
    <property type="match status" value="1"/>
</dbReference>
<evidence type="ECO:0000256" key="8">
    <source>
        <dbReference type="ARBA" id="ARBA00023002"/>
    </source>
</evidence>
<gene>
    <name evidence="11" type="ORF">PAC_13160</name>
</gene>
<dbReference type="InterPro" id="IPR025700">
    <property type="entry name" value="Lys/Orn_oxygenase"/>
</dbReference>
<dbReference type="InterPro" id="IPR036188">
    <property type="entry name" value="FAD/NAD-bd_sf"/>
</dbReference>
<comment type="cofactor">
    <cofactor evidence="1">
        <name>FAD</name>
        <dbReference type="ChEBI" id="CHEBI:57692"/>
    </cofactor>
</comment>
<evidence type="ECO:0000313" key="11">
    <source>
        <dbReference type="EMBL" id="CZR63263.1"/>
    </source>
</evidence>
<dbReference type="PANTHER" id="PTHR42802">
    <property type="entry name" value="MONOOXYGENASE"/>
    <property type="match status" value="1"/>
</dbReference>
<evidence type="ECO:0000256" key="1">
    <source>
        <dbReference type="ARBA" id="ARBA00001974"/>
    </source>
</evidence>
<dbReference type="AlphaFoldDB" id="A0A1L7XE25"/>
<dbReference type="Pfam" id="PF13434">
    <property type="entry name" value="Lys_Orn_oxgnase"/>
    <property type="match status" value="1"/>
</dbReference>
<dbReference type="Proteomes" id="UP000184330">
    <property type="component" value="Unassembled WGS sequence"/>
</dbReference>